<dbReference type="GO" id="GO:0008270">
    <property type="term" value="F:zinc ion binding"/>
    <property type="evidence" value="ECO:0007669"/>
    <property type="project" value="UniProtKB-KW"/>
</dbReference>
<feature type="compositionally biased region" description="Basic and acidic residues" evidence="16">
    <location>
        <begin position="172"/>
        <end position="188"/>
    </location>
</feature>
<dbReference type="CTD" id="26009"/>
<dbReference type="SMART" id="SM00291">
    <property type="entry name" value="ZnF_ZZ"/>
    <property type="match status" value="1"/>
</dbReference>
<proteinExistence type="predicted"/>
<evidence type="ECO:0000313" key="20">
    <source>
        <dbReference type="Proteomes" id="UP001318040"/>
    </source>
</evidence>
<evidence type="ECO:0000256" key="2">
    <source>
        <dbReference type="ARBA" id="ARBA00022553"/>
    </source>
</evidence>
<feature type="compositionally biased region" description="Low complexity" evidence="16">
    <location>
        <begin position="145"/>
        <end position="159"/>
    </location>
</feature>
<feature type="region of interest" description="Disordered" evidence="16">
    <location>
        <begin position="326"/>
        <end position="426"/>
    </location>
</feature>
<dbReference type="FunFam" id="1.10.10.60:FF:000128">
    <property type="entry name" value="Putative ZZ-type zinc finger-containing protein 3"/>
    <property type="match status" value="1"/>
</dbReference>
<keyword evidence="8" id="KW-0805">Transcription regulation</keyword>
<evidence type="ECO:0000256" key="3">
    <source>
        <dbReference type="ARBA" id="ARBA00022723"/>
    </source>
</evidence>
<keyword evidence="11" id="KW-0539">Nucleus</keyword>
<keyword evidence="10" id="KW-0804">Transcription</keyword>
<dbReference type="Gene3D" id="3.30.60.90">
    <property type="match status" value="1"/>
</dbReference>
<evidence type="ECO:0000259" key="18">
    <source>
        <dbReference type="PROSITE" id="PS50135"/>
    </source>
</evidence>
<dbReference type="PROSITE" id="PS50135">
    <property type="entry name" value="ZF_ZZ_2"/>
    <property type="match status" value="1"/>
</dbReference>
<feature type="compositionally biased region" description="Gly residues" evidence="16">
    <location>
        <begin position="111"/>
        <end position="124"/>
    </location>
</feature>
<dbReference type="SUPFAM" id="SSF46689">
    <property type="entry name" value="Homeodomain-like"/>
    <property type="match status" value="1"/>
</dbReference>
<dbReference type="InterPro" id="IPR043145">
    <property type="entry name" value="Znf_ZZ_sf"/>
</dbReference>
<feature type="compositionally biased region" description="Pro residues" evidence="16">
    <location>
        <begin position="38"/>
        <end position="67"/>
    </location>
</feature>
<keyword evidence="3" id="KW-0479">Metal-binding</keyword>
<feature type="compositionally biased region" description="Low complexity" evidence="16">
    <location>
        <begin position="73"/>
        <end position="85"/>
    </location>
</feature>
<dbReference type="InterPro" id="IPR000433">
    <property type="entry name" value="Znf_ZZ"/>
</dbReference>
<feature type="compositionally biased region" description="Pro residues" evidence="16">
    <location>
        <begin position="86"/>
        <end position="95"/>
    </location>
</feature>
<organism evidence="20 21">
    <name type="scientific">Petromyzon marinus</name>
    <name type="common">Sea lamprey</name>
    <dbReference type="NCBI Taxonomy" id="7757"/>
    <lineage>
        <taxon>Eukaryota</taxon>
        <taxon>Metazoa</taxon>
        <taxon>Chordata</taxon>
        <taxon>Craniata</taxon>
        <taxon>Vertebrata</taxon>
        <taxon>Cyclostomata</taxon>
        <taxon>Hyperoartia</taxon>
        <taxon>Petromyzontiformes</taxon>
        <taxon>Petromyzontidae</taxon>
        <taxon>Petromyzon</taxon>
    </lineage>
</organism>
<comment type="subunit">
    <text evidence="13">Component of the ADA2A-containing complex (ATAC), composed of KAT14, KAT2A, TADA2L, TADA3L, ZZ3, MBIP, WDR5, YEATS2, CCDC101 and DR1. Interacts via (ZZ-type zinc finger) with histone H3 in a methylation-independent manner and acetylation on 'Lys-4' (H3K4ac) moderately enhances the interaction.</text>
</comment>
<dbReference type="GO" id="GO:0051726">
    <property type="term" value="P:regulation of cell cycle"/>
    <property type="evidence" value="ECO:0007669"/>
    <property type="project" value="UniProtKB-ARBA"/>
</dbReference>
<accession>A0AAJ7TD79</accession>
<evidence type="ECO:0000259" key="17">
    <source>
        <dbReference type="PROSITE" id="PS50090"/>
    </source>
</evidence>
<dbReference type="CDD" id="cd00167">
    <property type="entry name" value="SANT"/>
    <property type="match status" value="1"/>
</dbReference>
<evidence type="ECO:0000259" key="19">
    <source>
        <dbReference type="PROSITE" id="PS51294"/>
    </source>
</evidence>
<feature type="region of interest" description="Disordered" evidence="16">
    <location>
        <begin position="584"/>
        <end position="645"/>
    </location>
</feature>
<evidence type="ECO:0000256" key="1">
    <source>
        <dbReference type="ARBA" id="ARBA00022499"/>
    </source>
</evidence>
<evidence type="ECO:0000256" key="7">
    <source>
        <dbReference type="ARBA" id="ARBA00022990"/>
    </source>
</evidence>
<keyword evidence="6" id="KW-0832">Ubl conjugation</keyword>
<protein>
    <recommendedName>
        <fullName evidence="14">ZZ-type zinc finger-containing protein 3</fullName>
    </recommendedName>
</protein>
<dbReference type="PROSITE" id="PS50090">
    <property type="entry name" value="MYB_LIKE"/>
    <property type="match status" value="1"/>
</dbReference>
<feature type="compositionally biased region" description="Acidic residues" evidence="16">
    <location>
        <begin position="451"/>
        <end position="466"/>
    </location>
</feature>
<feature type="compositionally biased region" description="Low complexity" evidence="16">
    <location>
        <begin position="364"/>
        <end position="379"/>
    </location>
</feature>
<dbReference type="InterPro" id="IPR037830">
    <property type="entry name" value="ZZZ3"/>
</dbReference>
<comment type="function">
    <text evidence="12">Histone H3 reader that is required for the ATAC complex-mediated maintenance of histone acetylation and gene activation. Component of the ATAC complex, a complex with histone acetyltransferase activity on histones H3 and H4.</text>
</comment>
<reference evidence="21" key="1">
    <citation type="submission" date="2025-08" db="UniProtKB">
        <authorList>
            <consortium name="RefSeq"/>
        </authorList>
    </citation>
    <scope>IDENTIFICATION</scope>
    <source>
        <tissue evidence="21">Sperm</tissue>
    </source>
</reference>
<evidence type="ECO:0000256" key="14">
    <source>
        <dbReference type="ARBA" id="ARBA00068620"/>
    </source>
</evidence>
<feature type="domain" description="HTH myb-type" evidence="19">
    <location>
        <begin position="699"/>
        <end position="751"/>
    </location>
</feature>
<dbReference type="Pfam" id="PF00249">
    <property type="entry name" value="Myb_DNA-binding"/>
    <property type="match status" value="1"/>
</dbReference>
<dbReference type="InterPro" id="IPR009057">
    <property type="entry name" value="Homeodomain-like_sf"/>
</dbReference>
<dbReference type="AlphaFoldDB" id="A0AAJ7TD79"/>
<dbReference type="Pfam" id="PF00569">
    <property type="entry name" value="ZZ"/>
    <property type="match status" value="1"/>
</dbReference>
<dbReference type="PANTHER" id="PTHR22705:SF0">
    <property type="entry name" value="ZZ-TYPE ZINC FINGER-CONTAINING PROTEIN 3"/>
    <property type="match status" value="1"/>
</dbReference>
<dbReference type="InterPro" id="IPR001005">
    <property type="entry name" value="SANT/Myb"/>
</dbReference>
<gene>
    <name evidence="21" type="primary">ZZZ3</name>
</gene>
<evidence type="ECO:0000256" key="16">
    <source>
        <dbReference type="SAM" id="MobiDB-lite"/>
    </source>
</evidence>
<dbReference type="GO" id="GO:0051302">
    <property type="term" value="P:regulation of cell division"/>
    <property type="evidence" value="ECO:0007669"/>
    <property type="project" value="UniProtKB-ARBA"/>
</dbReference>
<feature type="region of interest" description="Disordered" evidence="16">
    <location>
        <begin position="442"/>
        <end position="466"/>
    </location>
</feature>
<dbReference type="SMART" id="SM00717">
    <property type="entry name" value="SANT"/>
    <property type="match status" value="1"/>
</dbReference>
<evidence type="ECO:0000256" key="5">
    <source>
        <dbReference type="ARBA" id="ARBA00022833"/>
    </source>
</evidence>
<sequence length="957" mass="100917">MAAPRPQRLTRSTASGGGANGLDDNFCGRSLRNRTVSFPPPVPPVPPSVPTPPVPVFAPPAPAPPPPGEDEASQASRTTQAAAAGPPLPAPPPTRCRPESGVAPAATGPGPAAGAGGGAAGGRDGSCWTPGTRKRTPSSKDTELSPSSAAVVAVAAAAAVPPPVPKRAKRCSRSETIEPASGDRKKEALPITPGVCSGGKNAGTTENSIQDCANDDDDDDEGSGGGNKCEAQDNLLVRLDNGGLDAVEKASATPVASADNAETTNGCDSDAQSAFLVTGELVSELSELANGGASICAEPTPHLAPPCAASPPVGLCVEEAHTAGTSATTAHQPHSVKAPAPDHVGAVTEGCPSSPDRQQQPCKAPGVTVVASPATTAAPPVAPKTPLRTSPRKGKGRHAGQAAAAADSVTGAPPGPTEMPQKAEGVSEATCAMVAQAEACGKVSKVQPAPEVEEPEEEQEEEEEDPDVYYFESDHVALKHNKDYQRLLQTIVVLEAQRAQAIRDVDSMTAQQRAALADPITFVQQIQNKEPLGLPTPQRVVQLPPLAWDHYTSGVAAFPMEEASGKRHCTRRLKLSFDKGYPIRPASPLDVSKRKASIEGPREAEGEAQGVPKLFPPLAEAASSSAALPPNSNNNNSGGSSGSNNVNNICSNNSNSGSNSGSECSLGGDGLTPGSSHMGLVVRGRLCEGQKPETFNQLWTVEEQKRLEELLVQHPPEEVEARRWQKIATALGNRTPKQVASRVQKYFIKLAKAGLPVPGRTPNLFMYTKKQGPSRRHHPLNRHLLRPSTFMSSHHPPVYMEEEEDEEGDEGCMHGLVGGRMGATVDDDSSDEEGIPPALRLTPEYQELVQLKRLRRQRLEAMQAQSAYVQHHGYRCDACGAEPIQGVRWRCSECPSDRTVDFCDSCADCLYETDSHKAAHRLEPVYRAECGLLDRDYCMAESGSYNYLDPNYYPANR</sequence>
<evidence type="ECO:0000256" key="6">
    <source>
        <dbReference type="ARBA" id="ARBA00022843"/>
    </source>
</evidence>
<dbReference type="GO" id="GO:0003677">
    <property type="term" value="F:DNA binding"/>
    <property type="evidence" value="ECO:0007669"/>
    <property type="project" value="UniProtKB-KW"/>
</dbReference>
<feature type="compositionally biased region" description="Basic and acidic residues" evidence="16">
    <location>
        <begin position="591"/>
        <end position="605"/>
    </location>
</feature>
<evidence type="ECO:0000256" key="8">
    <source>
        <dbReference type="ARBA" id="ARBA00023015"/>
    </source>
</evidence>
<evidence type="ECO:0000313" key="21">
    <source>
        <dbReference type="RefSeq" id="XP_032814518.1"/>
    </source>
</evidence>
<evidence type="ECO:0000256" key="11">
    <source>
        <dbReference type="ARBA" id="ARBA00023242"/>
    </source>
</evidence>
<evidence type="ECO:0000256" key="4">
    <source>
        <dbReference type="ARBA" id="ARBA00022771"/>
    </source>
</evidence>
<dbReference type="PROSITE" id="PS51294">
    <property type="entry name" value="HTH_MYB"/>
    <property type="match status" value="1"/>
</dbReference>
<evidence type="ECO:0000256" key="12">
    <source>
        <dbReference type="ARBA" id="ARBA00053098"/>
    </source>
</evidence>
<dbReference type="Proteomes" id="UP001318040">
    <property type="component" value="Chromosome 22"/>
</dbReference>
<evidence type="ECO:0000256" key="13">
    <source>
        <dbReference type="ARBA" id="ARBA00062553"/>
    </source>
</evidence>
<dbReference type="RefSeq" id="XP_032814518.1">
    <property type="nucleotide sequence ID" value="XM_032958627.1"/>
</dbReference>
<name>A0AAJ7TD79_PETMA</name>
<evidence type="ECO:0000256" key="9">
    <source>
        <dbReference type="ARBA" id="ARBA00023125"/>
    </source>
</evidence>
<evidence type="ECO:0000256" key="15">
    <source>
        <dbReference type="PROSITE-ProRule" id="PRU00228"/>
    </source>
</evidence>
<evidence type="ECO:0000256" key="10">
    <source>
        <dbReference type="ARBA" id="ARBA00023163"/>
    </source>
</evidence>
<keyword evidence="7" id="KW-0007">Acetylation</keyword>
<feature type="domain" description="Myb-like" evidence="17">
    <location>
        <begin position="691"/>
        <end position="747"/>
    </location>
</feature>
<keyword evidence="20" id="KW-1185">Reference proteome</keyword>
<feature type="compositionally biased region" description="Acidic residues" evidence="16">
    <location>
        <begin position="213"/>
        <end position="222"/>
    </location>
</feature>
<dbReference type="Gene3D" id="1.10.10.60">
    <property type="entry name" value="Homeodomain-like"/>
    <property type="match status" value="1"/>
</dbReference>
<dbReference type="SUPFAM" id="SSF57850">
    <property type="entry name" value="RING/U-box"/>
    <property type="match status" value="1"/>
</dbReference>
<keyword evidence="4 15" id="KW-0863">Zinc-finger</keyword>
<feature type="domain" description="ZZ-type" evidence="18">
    <location>
        <begin position="871"/>
        <end position="930"/>
    </location>
</feature>
<feature type="compositionally biased region" description="Low complexity" evidence="16">
    <location>
        <begin position="619"/>
        <end position="645"/>
    </location>
</feature>
<dbReference type="PANTHER" id="PTHR22705">
    <property type="entry name" value="ZINC FINGER, ZZ DOMAIN CONTAINING 3"/>
    <property type="match status" value="1"/>
</dbReference>
<dbReference type="GO" id="GO:0140672">
    <property type="term" value="C:ATAC complex"/>
    <property type="evidence" value="ECO:0007669"/>
    <property type="project" value="UniProtKB-ARBA"/>
</dbReference>
<keyword evidence="2" id="KW-0597">Phosphoprotein</keyword>
<keyword evidence="5" id="KW-0862">Zinc</keyword>
<dbReference type="InterPro" id="IPR017930">
    <property type="entry name" value="Myb_dom"/>
</dbReference>
<keyword evidence="9" id="KW-0238">DNA-binding</keyword>
<feature type="compositionally biased region" description="Polar residues" evidence="16">
    <location>
        <begin position="202"/>
        <end position="211"/>
    </location>
</feature>
<keyword evidence="1" id="KW-1017">Isopeptide bond</keyword>
<feature type="region of interest" description="Disordered" evidence="16">
    <location>
        <begin position="1"/>
        <end position="232"/>
    </location>
</feature>
<feature type="compositionally biased region" description="Low complexity" evidence="16">
    <location>
        <begin position="399"/>
        <end position="412"/>
    </location>
</feature>
<dbReference type="GeneID" id="116944832"/>